<protein>
    <submittedName>
        <fullName evidence="3">Uncharacterized protein</fullName>
    </submittedName>
</protein>
<evidence type="ECO:0000313" key="3">
    <source>
        <dbReference type="EMBL" id="MFC6036958.1"/>
    </source>
</evidence>
<gene>
    <name evidence="3" type="ORF">ACFMB1_15490</name>
</gene>
<evidence type="ECO:0000256" key="1">
    <source>
        <dbReference type="SAM" id="MobiDB-lite"/>
    </source>
</evidence>
<dbReference type="Proteomes" id="UP001596116">
    <property type="component" value="Unassembled WGS sequence"/>
</dbReference>
<name>A0ABW1KY00_9PROT</name>
<accession>A0ABW1KY00</accession>
<dbReference type="RefSeq" id="WP_379881791.1">
    <property type="nucleotide sequence ID" value="NZ_JBHPON010000002.1"/>
</dbReference>
<comment type="caution">
    <text evidence="3">The sequence shown here is derived from an EMBL/GenBank/DDBJ whole genome shotgun (WGS) entry which is preliminary data.</text>
</comment>
<dbReference type="PROSITE" id="PS51257">
    <property type="entry name" value="PROKAR_LIPOPROTEIN"/>
    <property type="match status" value="1"/>
</dbReference>
<feature type="region of interest" description="Disordered" evidence="1">
    <location>
        <begin position="96"/>
        <end position="128"/>
    </location>
</feature>
<evidence type="ECO:0000256" key="2">
    <source>
        <dbReference type="SAM" id="SignalP"/>
    </source>
</evidence>
<feature type="compositionally biased region" description="Low complexity" evidence="1">
    <location>
        <begin position="96"/>
        <end position="120"/>
    </location>
</feature>
<evidence type="ECO:0000313" key="4">
    <source>
        <dbReference type="Proteomes" id="UP001596116"/>
    </source>
</evidence>
<organism evidence="3 4">
    <name type="scientific">Hyphococcus aureus</name>
    <dbReference type="NCBI Taxonomy" id="2666033"/>
    <lineage>
        <taxon>Bacteria</taxon>
        <taxon>Pseudomonadati</taxon>
        <taxon>Pseudomonadota</taxon>
        <taxon>Alphaproteobacteria</taxon>
        <taxon>Parvularculales</taxon>
        <taxon>Parvularculaceae</taxon>
        <taxon>Hyphococcus</taxon>
    </lineage>
</organism>
<reference evidence="3 4" key="1">
    <citation type="submission" date="2024-09" db="EMBL/GenBank/DDBJ databases">
        <authorList>
            <person name="Zhang Z.-H."/>
        </authorList>
    </citation>
    <scope>NUCLEOTIDE SEQUENCE [LARGE SCALE GENOMIC DNA]</scope>
    <source>
        <strain evidence="3 4">HHTR114</strain>
    </source>
</reference>
<dbReference type="EMBL" id="JBHPON010000002">
    <property type="protein sequence ID" value="MFC6036958.1"/>
    <property type="molecule type" value="Genomic_DNA"/>
</dbReference>
<feature type="chain" id="PRO_5047147037" evidence="2">
    <location>
        <begin position="19"/>
        <end position="466"/>
    </location>
</feature>
<feature type="signal peptide" evidence="2">
    <location>
        <begin position="1"/>
        <end position="18"/>
    </location>
</feature>
<keyword evidence="2" id="KW-0732">Signal</keyword>
<proteinExistence type="predicted"/>
<sequence>MAIFMRTGLAVSWLFALAACSGGEEVGSYDGAAYSEEDFISEEELAEIEAVDPEMAAELRREMAAMRQQSYQAPGQPGGPAAPQASVQLYQTAMNAGAQPGASGPAQQPRQQQPPQQMSAGGKGLPPGAHRVKRVEIIDRSGFEKPLTAYTMMVPVDWNGQGGVVWGQNMGCGGGGSTVNYSASSPDGRSGVQLMPSFSWSWNNFSGPGQTGGCPFLQIGGIKQYIEYLVSQTRPGARIIDFRPREDIAEPFKQFNANNPMPGMDMRSWVEAGEALIAYNGNGGEIRETIAAVALINYSRMQDTSGMGMGDMEILAGSAMPAYAMRAPNGQLDFNFTELVRKSIREAPEWSQRMARHNAKIAQTNLKGAQDRSRIIARTGSDILDMQMESWRNQNASSDRIQRESTEAILGVETYNDPYNGGTVQLDNTYDNAWQLNDGSFVLTDDAMFEPYRDLGMDGQRLEAAQ</sequence>
<keyword evidence="4" id="KW-1185">Reference proteome</keyword>